<dbReference type="Gene3D" id="3.40.50.2000">
    <property type="entry name" value="Glycogen Phosphorylase B"/>
    <property type="match status" value="2"/>
</dbReference>
<feature type="domain" description="Glycosyl transferase family 1" evidence="1">
    <location>
        <begin position="175"/>
        <end position="332"/>
    </location>
</feature>
<reference evidence="2 3" key="1">
    <citation type="submission" date="2024-09" db="EMBL/GenBank/DDBJ databases">
        <authorList>
            <person name="Sun Q."/>
            <person name="Mori K."/>
        </authorList>
    </citation>
    <scope>NUCLEOTIDE SEQUENCE [LARGE SCALE GENOMIC DNA]</scope>
    <source>
        <strain evidence="2 3">CECT 8300</strain>
    </source>
</reference>
<keyword evidence="2" id="KW-0808">Transferase</keyword>
<evidence type="ECO:0000313" key="2">
    <source>
        <dbReference type="EMBL" id="MFB9106319.1"/>
    </source>
</evidence>
<dbReference type="GO" id="GO:0016757">
    <property type="term" value="F:glycosyltransferase activity"/>
    <property type="evidence" value="ECO:0007669"/>
    <property type="project" value="UniProtKB-KW"/>
</dbReference>
<comment type="caution">
    <text evidence="2">The sequence shown here is derived from an EMBL/GenBank/DDBJ whole genome shotgun (WGS) entry which is preliminary data.</text>
</comment>
<keyword evidence="2" id="KW-0328">Glycosyltransferase</keyword>
<gene>
    <name evidence="2" type="ORF">ACFFU1_15545</name>
</gene>
<dbReference type="Proteomes" id="UP001589590">
    <property type="component" value="Unassembled WGS sequence"/>
</dbReference>
<sequence length="351" mass="40635">MQKRVVYILHKNGAKSHYTALDNLLKKNDTILKHREFSVFGTLFKSIISLNGSLLKKQLINFIFLLELLLSKNKKIVLGIAPFDKKLVILKTLLKSHQIYYHTSWTCWDGSFHPKRKKNTPKVKKSWKLFLKNDVKHIFTVTEQSKKQLIENYDIKEDKIDVVYHALDSVFFNNHQEINKKPLSFIYLGRLLPQKGITELLDFFSKQNKATLTIIGNGKTEKEVADFASKHESITHYPFIKDQQKIINLISNHEYLVLNSKKTTKWEELFGLVIIECMSQGTIPIATNHSGPKEIITSDIGYLSREGEILSVISKLIKNESFDEEMSKNARKKALIYKVDAISERWKAILN</sequence>
<accession>A0ABV5H342</accession>
<dbReference type="PANTHER" id="PTHR45947">
    <property type="entry name" value="SULFOQUINOVOSYL TRANSFERASE SQD2"/>
    <property type="match status" value="1"/>
</dbReference>
<dbReference type="PANTHER" id="PTHR45947:SF3">
    <property type="entry name" value="SULFOQUINOVOSYL TRANSFERASE SQD2"/>
    <property type="match status" value="1"/>
</dbReference>
<evidence type="ECO:0000259" key="1">
    <source>
        <dbReference type="Pfam" id="PF00534"/>
    </source>
</evidence>
<organism evidence="2 3">
    <name type="scientific">Algibacter miyuki</name>
    <dbReference type="NCBI Taxonomy" id="1306933"/>
    <lineage>
        <taxon>Bacteria</taxon>
        <taxon>Pseudomonadati</taxon>
        <taxon>Bacteroidota</taxon>
        <taxon>Flavobacteriia</taxon>
        <taxon>Flavobacteriales</taxon>
        <taxon>Flavobacteriaceae</taxon>
        <taxon>Algibacter</taxon>
    </lineage>
</organism>
<dbReference type="Pfam" id="PF00534">
    <property type="entry name" value="Glycos_transf_1"/>
    <property type="match status" value="1"/>
</dbReference>
<keyword evidence="3" id="KW-1185">Reference proteome</keyword>
<proteinExistence type="predicted"/>
<name>A0ABV5H342_9FLAO</name>
<dbReference type="RefSeq" id="WP_290270151.1">
    <property type="nucleotide sequence ID" value="NZ_JAUFQP010000010.1"/>
</dbReference>
<dbReference type="InterPro" id="IPR001296">
    <property type="entry name" value="Glyco_trans_1"/>
</dbReference>
<dbReference type="InterPro" id="IPR050194">
    <property type="entry name" value="Glycosyltransferase_grp1"/>
</dbReference>
<dbReference type="SUPFAM" id="SSF53756">
    <property type="entry name" value="UDP-Glycosyltransferase/glycogen phosphorylase"/>
    <property type="match status" value="1"/>
</dbReference>
<dbReference type="EMBL" id="JBHMFA010000017">
    <property type="protein sequence ID" value="MFB9106319.1"/>
    <property type="molecule type" value="Genomic_DNA"/>
</dbReference>
<evidence type="ECO:0000313" key="3">
    <source>
        <dbReference type="Proteomes" id="UP001589590"/>
    </source>
</evidence>
<dbReference type="EC" id="2.4.-.-" evidence="2"/>
<protein>
    <submittedName>
        <fullName evidence="2">Glycosyltransferase</fullName>
        <ecNumber evidence="2">2.4.-.-</ecNumber>
    </submittedName>
</protein>